<dbReference type="Pfam" id="PF00358">
    <property type="entry name" value="PTS_EIIA_1"/>
    <property type="match status" value="1"/>
</dbReference>
<reference evidence="9" key="1">
    <citation type="submission" date="2021-02" db="EMBL/GenBank/DDBJ databases">
        <title>Leucobacter sp. CX169.</title>
        <authorList>
            <person name="Cheng Y."/>
        </authorList>
    </citation>
    <scope>NUCLEOTIDE SEQUENCE [LARGE SCALE GENOMIC DNA]</scope>
    <source>
        <strain evidence="9">JY899</strain>
    </source>
</reference>
<accession>A0ABS2TFF6</accession>
<name>A0ABS2TFF6_9ACTO</name>
<evidence type="ECO:0000256" key="1">
    <source>
        <dbReference type="ARBA" id="ARBA00004496"/>
    </source>
</evidence>
<evidence type="ECO:0000256" key="5">
    <source>
        <dbReference type="ARBA" id="ARBA00022683"/>
    </source>
</evidence>
<dbReference type="Gene3D" id="2.70.70.10">
    <property type="entry name" value="Glucose Permease (Domain IIA)"/>
    <property type="match status" value="1"/>
</dbReference>
<gene>
    <name evidence="8" type="ORF">JVW63_05075</name>
</gene>
<dbReference type="Proteomes" id="UP000705983">
    <property type="component" value="Unassembled WGS sequence"/>
</dbReference>
<evidence type="ECO:0000256" key="2">
    <source>
        <dbReference type="ARBA" id="ARBA00022448"/>
    </source>
</evidence>
<evidence type="ECO:0000256" key="4">
    <source>
        <dbReference type="ARBA" id="ARBA00022679"/>
    </source>
</evidence>
<dbReference type="RefSeq" id="WP_187996383.1">
    <property type="nucleotide sequence ID" value="NZ_JACEXG010000002.1"/>
</dbReference>
<evidence type="ECO:0000313" key="9">
    <source>
        <dbReference type="Proteomes" id="UP000705983"/>
    </source>
</evidence>
<dbReference type="PANTHER" id="PTHR45008:SF1">
    <property type="entry name" value="PTS SYSTEM GLUCOSE-SPECIFIC EIIA COMPONENT"/>
    <property type="match status" value="1"/>
</dbReference>
<feature type="domain" description="PTS EIIA type-1" evidence="7">
    <location>
        <begin position="19"/>
        <end position="117"/>
    </location>
</feature>
<dbReference type="InterPro" id="IPR050890">
    <property type="entry name" value="PTS_EIIA_component"/>
</dbReference>
<dbReference type="PANTHER" id="PTHR45008">
    <property type="entry name" value="PTS SYSTEM GLUCOSE-SPECIFIC EIIA COMPONENT"/>
    <property type="match status" value="1"/>
</dbReference>
<keyword evidence="5" id="KW-0598">Phosphotransferase system</keyword>
<protein>
    <submittedName>
        <fullName evidence="8">PTS glucose transporter subunit IIA</fullName>
    </submittedName>
</protein>
<dbReference type="SUPFAM" id="SSF51261">
    <property type="entry name" value="Duplicated hybrid motif"/>
    <property type="match status" value="1"/>
</dbReference>
<keyword evidence="2" id="KW-0813">Transport</keyword>
<proteinExistence type="predicted"/>
<organism evidence="8 9">
    <name type="scientific">Flaviflexus equikiangi</name>
    <dbReference type="NCBI Taxonomy" id="2758573"/>
    <lineage>
        <taxon>Bacteria</taxon>
        <taxon>Bacillati</taxon>
        <taxon>Actinomycetota</taxon>
        <taxon>Actinomycetes</taxon>
        <taxon>Actinomycetales</taxon>
        <taxon>Actinomycetaceae</taxon>
        <taxon>Flaviflexus</taxon>
    </lineage>
</organism>
<evidence type="ECO:0000256" key="3">
    <source>
        <dbReference type="ARBA" id="ARBA00022597"/>
    </source>
</evidence>
<keyword evidence="3 8" id="KW-0762">Sugar transport</keyword>
<keyword evidence="6" id="KW-0418">Kinase</keyword>
<comment type="caution">
    <text evidence="8">The sequence shown here is derived from an EMBL/GenBank/DDBJ whole genome shotgun (WGS) entry which is preliminary data.</text>
</comment>
<dbReference type="InterPro" id="IPR011055">
    <property type="entry name" value="Dup_hybrid_motif"/>
</dbReference>
<evidence type="ECO:0000256" key="6">
    <source>
        <dbReference type="ARBA" id="ARBA00022777"/>
    </source>
</evidence>
<sequence>MNLYSPLSGTVLALESVPDPVFAGLMLGPGLAIDPGDAEAVTVVSPLAGTVTAARSHAVIIGPCLVHVGINTYKSDALSCLTERGAAVEVGDPIIAADLSRLGDLPGIVLVTFPDENAWHQHAAPGTSITVGSLLGTLG</sequence>
<keyword evidence="9" id="KW-1185">Reference proteome</keyword>
<evidence type="ECO:0000259" key="7">
    <source>
        <dbReference type="PROSITE" id="PS51093"/>
    </source>
</evidence>
<dbReference type="EMBL" id="JAFFJS010000002">
    <property type="protein sequence ID" value="MBM9433072.1"/>
    <property type="molecule type" value="Genomic_DNA"/>
</dbReference>
<dbReference type="InterPro" id="IPR001127">
    <property type="entry name" value="PTS_EIIA_1_perm"/>
</dbReference>
<dbReference type="PROSITE" id="PS51093">
    <property type="entry name" value="PTS_EIIA_TYPE_1"/>
    <property type="match status" value="1"/>
</dbReference>
<comment type="subcellular location">
    <subcellularLocation>
        <location evidence="1">Cytoplasm</location>
    </subcellularLocation>
</comment>
<keyword evidence="4" id="KW-0808">Transferase</keyword>
<evidence type="ECO:0000313" key="8">
    <source>
        <dbReference type="EMBL" id="MBM9433072.1"/>
    </source>
</evidence>